<evidence type="ECO:0000313" key="11">
    <source>
        <dbReference type="EMBL" id="MBT1710951.1"/>
    </source>
</evidence>
<evidence type="ECO:0000256" key="2">
    <source>
        <dbReference type="ARBA" id="ARBA00022598"/>
    </source>
</evidence>
<feature type="binding site" evidence="8">
    <location>
        <begin position="298"/>
        <end position="304"/>
    </location>
    <ligand>
        <name>substrate</name>
    </ligand>
</feature>
<dbReference type="NCBIfam" id="TIGR00184">
    <property type="entry name" value="purA"/>
    <property type="match status" value="1"/>
</dbReference>
<keyword evidence="5 8" id="KW-0658">Purine biosynthesis</keyword>
<feature type="binding site" evidence="8">
    <location>
        <position position="144"/>
    </location>
    <ligand>
        <name>IMP</name>
        <dbReference type="ChEBI" id="CHEBI:58053"/>
        <note>ligand shared between dimeric partners</note>
    </ligand>
</feature>
<dbReference type="EC" id="6.3.4.4" evidence="8 10"/>
<proteinExistence type="inferred from homology"/>
<dbReference type="FunFam" id="3.90.170.10:FF:000001">
    <property type="entry name" value="Adenylosuccinate synthetase"/>
    <property type="match status" value="1"/>
</dbReference>
<evidence type="ECO:0000256" key="9">
    <source>
        <dbReference type="PROSITE-ProRule" id="PRU10134"/>
    </source>
</evidence>
<dbReference type="GO" id="GO:0005737">
    <property type="term" value="C:cytoplasm"/>
    <property type="evidence" value="ECO:0007669"/>
    <property type="project" value="UniProtKB-SubCell"/>
</dbReference>
<dbReference type="GO" id="GO:0000287">
    <property type="term" value="F:magnesium ion binding"/>
    <property type="evidence" value="ECO:0007669"/>
    <property type="project" value="UniProtKB-UniRule"/>
</dbReference>
<evidence type="ECO:0000313" key="12">
    <source>
        <dbReference type="Proteomes" id="UP001319080"/>
    </source>
</evidence>
<feature type="binding site" description="in other chain" evidence="8">
    <location>
        <begin position="39"/>
        <end position="42"/>
    </location>
    <ligand>
        <name>IMP</name>
        <dbReference type="ChEBI" id="CHEBI:58053"/>
        <note>ligand shared between dimeric partners</note>
    </ligand>
</feature>
<keyword evidence="8" id="KW-0963">Cytoplasm</keyword>
<feature type="binding site" evidence="8">
    <location>
        <position position="14"/>
    </location>
    <ligand>
        <name>Mg(2+)</name>
        <dbReference type="ChEBI" id="CHEBI:18420"/>
    </ligand>
</feature>
<dbReference type="PANTHER" id="PTHR11846">
    <property type="entry name" value="ADENYLOSUCCINATE SYNTHETASE"/>
    <property type="match status" value="1"/>
</dbReference>
<dbReference type="NCBIfam" id="NF002223">
    <property type="entry name" value="PRK01117.1"/>
    <property type="match status" value="1"/>
</dbReference>
<dbReference type="PROSITE" id="PS00513">
    <property type="entry name" value="ADENYLOSUCCIN_SYN_2"/>
    <property type="match status" value="1"/>
</dbReference>
<dbReference type="FunFam" id="1.10.300.10:FF:000001">
    <property type="entry name" value="Adenylosuccinate synthetase"/>
    <property type="match status" value="1"/>
</dbReference>
<comment type="subunit">
    <text evidence="1 8">Homodimer.</text>
</comment>
<evidence type="ECO:0000256" key="1">
    <source>
        <dbReference type="ARBA" id="ARBA00011738"/>
    </source>
</evidence>
<dbReference type="GO" id="GO:0005525">
    <property type="term" value="F:GTP binding"/>
    <property type="evidence" value="ECO:0007669"/>
    <property type="project" value="UniProtKB-UniRule"/>
</dbReference>
<evidence type="ECO:0000256" key="10">
    <source>
        <dbReference type="RuleBase" id="RU000520"/>
    </source>
</evidence>
<dbReference type="PANTHER" id="PTHR11846:SF0">
    <property type="entry name" value="ADENYLOSUCCINATE SYNTHETASE"/>
    <property type="match status" value="1"/>
</dbReference>
<keyword evidence="7 8" id="KW-0342">GTP-binding</keyword>
<dbReference type="Gene3D" id="1.10.300.10">
    <property type="entry name" value="Adenylosuccinate Synthetase, subunit A, domain 2"/>
    <property type="match status" value="1"/>
</dbReference>
<evidence type="ECO:0000256" key="6">
    <source>
        <dbReference type="ARBA" id="ARBA00022842"/>
    </source>
</evidence>
<feature type="binding site" evidence="8">
    <location>
        <begin position="330"/>
        <end position="332"/>
    </location>
    <ligand>
        <name>GTP</name>
        <dbReference type="ChEBI" id="CHEBI:37565"/>
    </ligand>
</feature>
<keyword evidence="2 8" id="KW-0436">Ligase</keyword>
<dbReference type="GO" id="GO:0004019">
    <property type="term" value="F:adenylosuccinate synthase activity"/>
    <property type="evidence" value="ECO:0007669"/>
    <property type="project" value="UniProtKB-UniRule"/>
</dbReference>
<dbReference type="InterPro" id="IPR042111">
    <property type="entry name" value="Adenylosuccinate_synth_dom3"/>
</dbReference>
<dbReference type="InterPro" id="IPR001114">
    <property type="entry name" value="Adenylosuccinate_synthetase"/>
</dbReference>
<dbReference type="HAMAP" id="MF_00011">
    <property type="entry name" value="Adenylosucc_synth"/>
    <property type="match status" value="1"/>
</dbReference>
<comment type="function">
    <text evidence="8">Plays an important role in the de novo pathway of purine nucleotide biosynthesis. Catalyzes the first committed step in the biosynthesis of AMP from IMP.</text>
</comment>
<dbReference type="RefSeq" id="WP_254086523.1">
    <property type="nucleotide sequence ID" value="NZ_JAHESE010000027.1"/>
</dbReference>
<feature type="binding site" evidence="8">
    <location>
        <position position="41"/>
    </location>
    <ligand>
        <name>Mg(2+)</name>
        <dbReference type="ChEBI" id="CHEBI:18420"/>
    </ligand>
</feature>
<keyword evidence="6 8" id="KW-0460">Magnesium</keyword>
<feature type="binding site" description="in other chain" evidence="8">
    <location>
        <position position="238"/>
    </location>
    <ligand>
        <name>IMP</name>
        <dbReference type="ChEBI" id="CHEBI:58053"/>
        <note>ligand shared between dimeric partners</note>
    </ligand>
</feature>
<evidence type="ECO:0000256" key="7">
    <source>
        <dbReference type="ARBA" id="ARBA00023134"/>
    </source>
</evidence>
<sequence length="426" mass="47098">MSKVDVLLGLQWGDEGKGKIVDVLAPKYDVVARFQGGPNAGHTLEFDGIKHVLHQIPSGIFRETTRNVIGNGVVLDAVIFKAEIDKLAKFNLNVRKNLFISKKATLILPTHRLLDAAYEKAKGENKIGSTLKGIGPTYQDKIGRQGLRVGDILSADFKDRLKRLTDVHFKILKDHDVTYNWAELEAQFLDAVQFLKEFNLIESEYFLNRELKAGSSILAEGAQGALLDIDFGSYPFVTSSSTVTAGACTGLGIAPRHVGEVYGIFKAYSTRVGSGPFPTELLDTDGEAMRKEGNEFGSTTGRARRCGWIDLPALKYSIMINGVTQLLMMKADVLSIFPTIKVCTHYELNDGSVTDMIPYEIVHEKISPVYTELKGWGTDLRKSKESLPSELNDYIKFLETELNVPITLVSTGPDRTQTIHRSLVTV</sequence>
<feature type="binding site" description="in other chain" evidence="8">
    <location>
        <begin position="14"/>
        <end position="17"/>
    </location>
    <ligand>
        <name>IMP</name>
        <dbReference type="ChEBI" id="CHEBI:58053"/>
        <note>ligand shared between dimeric partners</note>
    </ligand>
</feature>
<keyword evidence="3 8" id="KW-0479">Metal-binding</keyword>
<dbReference type="GO" id="GO:0046040">
    <property type="term" value="P:IMP metabolic process"/>
    <property type="evidence" value="ECO:0007669"/>
    <property type="project" value="TreeGrafter"/>
</dbReference>
<evidence type="ECO:0000256" key="4">
    <source>
        <dbReference type="ARBA" id="ARBA00022741"/>
    </source>
</evidence>
<comment type="cofactor">
    <cofactor evidence="8">
        <name>Mg(2+)</name>
        <dbReference type="ChEBI" id="CHEBI:18420"/>
    </cofactor>
    <text evidence="8">Binds 1 Mg(2+) ion per subunit.</text>
</comment>
<comment type="subcellular location">
    <subcellularLocation>
        <location evidence="8">Cytoplasm</location>
    </subcellularLocation>
</comment>
<feature type="active site" description="Proton donor" evidence="8">
    <location>
        <position position="42"/>
    </location>
</feature>
<feature type="binding site" evidence="8">
    <location>
        <begin position="410"/>
        <end position="412"/>
    </location>
    <ligand>
        <name>GTP</name>
        <dbReference type="ChEBI" id="CHEBI:37565"/>
    </ligand>
</feature>
<feature type="binding site" description="in other chain" evidence="8">
    <location>
        <position position="302"/>
    </location>
    <ligand>
        <name>IMP</name>
        <dbReference type="ChEBI" id="CHEBI:58053"/>
        <note>ligand shared between dimeric partners</note>
    </ligand>
</feature>
<accession>A0AAP2GRQ4</accession>
<dbReference type="Pfam" id="PF00709">
    <property type="entry name" value="Adenylsucc_synt"/>
    <property type="match status" value="1"/>
</dbReference>
<keyword evidence="12" id="KW-1185">Reference proteome</keyword>
<feature type="binding site" evidence="8">
    <location>
        <position position="304"/>
    </location>
    <ligand>
        <name>GTP</name>
        <dbReference type="ChEBI" id="CHEBI:37565"/>
    </ligand>
</feature>
<dbReference type="Proteomes" id="UP001319080">
    <property type="component" value="Unassembled WGS sequence"/>
</dbReference>
<comment type="catalytic activity">
    <reaction evidence="8 10">
        <text>IMP + L-aspartate + GTP = N(6)-(1,2-dicarboxyethyl)-AMP + GDP + phosphate + 2 H(+)</text>
        <dbReference type="Rhea" id="RHEA:15753"/>
        <dbReference type="ChEBI" id="CHEBI:15378"/>
        <dbReference type="ChEBI" id="CHEBI:29991"/>
        <dbReference type="ChEBI" id="CHEBI:37565"/>
        <dbReference type="ChEBI" id="CHEBI:43474"/>
        <dbReference type="ChEBI" id="CHEBI:57567"/>
        <dbReference type="ChEBI" id="CHEBI:58053"/>
        <dbReference type="ChEBI" id="CHEBI:58189"/>
        <dbReference type="EC" id="6.3.4.4"/>
    </reaction>
</comment>
<dbReference type="GO" id="GO:0044208">
    <property type="term" value="P:'de novo' AMP biosynthetic process"/>
    <property type="evidence" value="ECO:0007669"/>
    <property type="project" value="UniProtKB-UniRule"/>
</dbReference>
<feature type="binding site" description="in other chain" evidence="8">
    <location>
        <position position="223"/>
    </location>
    <ligand>
        <name>IMP</name>
        <dbReference type="ChEBI" id="CHEBI:58053"/>
        <note>ligand shared between dimeric partners</note>
    </ligand>
</feature>
<dbReference type="SMART" id="SM00788">
    <property type="entry name" value="Adenylsucc_synt"/>
    <property type="match status" value="1"/>
</dbReference>
<dbReference type="PROSITE" id="PS01266">
    <property type="entry name" value="ADENYLOSUCCIN_SYN_1"/>
    <property type="match status" value="1"/>
</dbReference>
<evidence type="ECO:0000256" key="5">
    <source>
        <dbReference type="ARBA" id="ARBA00022755"/>
    </source>
</evidence>
<feature type="active site" evidence="9">
    <location>
        <position position="141"/>
    </location>
</feature>
<feature type="binding site" evidence="8">
    <location>
        <begin position="41"/>
        <end position="43"/>
    </location>
    <ligand>
        <name>GTP</name>
        <dbReference type="ChEBI" id="CHEBI:37565"/>
    </ligand>
</feature>
<comment type="pathway">
    <text evidence="8 10">Purine metabolism; AMP biosynthesis via de novo pathway; AMP from IMP: step 1/2.</text>
</comment>
<organism evidence="11 12">
    <name type="scientific">Dawidia cretensis</name>
    <dbReference type="NCBI Taxonomy" id="2782350"/>
    <lineage>
        <taxon>Bacteria</taxon>
        <taxon>Pseudomonadati</taxon>
        <taxon>Bacteroidota</taxon>
        <taxon>Cytophagia</taxon>
        <taxon>Cytophagales</taxon>
        <taxon>Chryseotaleaceae</taxon>
        <taxon>Dawidia</taxon>
    </lineage>
</organism>
<feature type="binding site" description="in other chain" evidence="8">
    <location>
        <position position="130"/>
    </location>
    <ligand>
        <name>IMP</name>
        <dbReference type="ChEBI" id="CHEBI:58053"/>
        <note>ligand shared between dimeric partners</note>
    </ligand>
</feature>
<comment type="caution">
    <text evidence="11">The sequence shown here is derived from an EMBL/GenBank/DDBJ whole genome shotgun (WGS) entry which is preliminary data.</text>
</comment>
<reference evidence="11 12" key="1">
    <citation type="submission" date="2021-05" db="EMBL/GenBank/DDBJ databases">
        <title>A Polyphasic approach of four new species of the genus Ohtaekwangia: Ohtaekwangia histidinii sp. nov., Ohtaekwangia cretensis sp. nov., Ohtaekwangia indiensis sp. nov., Ohtaekwangia reichenbachii sp. nov. from diverse environment.</title>
        <authorList>
            <person name="Octaviana S."/>
        </authorList>
    </citation>
    <scope>NUCLEOTIDE SEQUENCE [LARGE SCALE GENOMIC DNA]</scope>
    <source>
        <strain evidence="11 12">PWU5</strain>
    </source>
</reference>
<dbReference type="CDD" id="cd03108">
    <property type="entry name" value="AdSS"/>
    <property type="match status" value="1"/>
</dbReference>
<dbReference type="InterPro" id="IPR018220">
    <property type="entry name" value="Adenylosuccin_syn_GTP-bd"/>
</dbReference>
<gene>
    <name evidence="8" type="primary">purA</name>
    <name evidence="11" type="ORF">KK062_22100</name>
</gene>
<comment type="similarity">
    <text evidence="8 10">Belongs to the adenylosuccinate synthetase family.</text>
</comment>
<feature type="binding site" evidence="8">
    <location>
        <begin position="13"/>
        <end position="19"/>
    </location>
    <ligand>
        <name>GTP</name>
        <dbReference type="ChEBI" id="CHEBI:37565"/>
    </ligand>
</feature>
<dbReference type="InterPro" id="IPR042110">
    <property type="entry name" value="Adenylosuccinate_synth_dom2"/>
</dbReference>
<evidence type="ECO:0000256" key="3">
    <source>
        <dbReference type="ARBA" id="ARBA00022723"/>
    </source>
</evidence>
<dbReference type="Gene3D" id="3.90.170.10">
    <property type="entry name" value="Adenylosuccinate Synthetase, subunit A, domain 3"/>
    <property type="match status" value="1"/>
</dbReference>
<dbReference type="SUPFAM" id="SSF52540">
    <property type="entry name" value="P-loop containing nucleoside triphosphate hydrolases"/>
    <property type="match status" value="1"/>
</dbReference>
<name>A0AAP2GRQ4_9BACT</name>
<dbReference type="EMBL" id="JAHESE010000027">
    <property type="protein sequence ID" value="MBT1710951.1"/>
    <property type="molecule type" value="Genomic_DNA"/>
</dbReference>
<dbReference type="InterPro" id="IPR033128">
    <property type="entry name" value="Adenylosuccin_syn_Lys_AS"/>
</dbReference>
<dbReference type="InterPro" id="IPR042109">
    <property type="entry name" value="Adenylosuccinate_synth_dom1"/>
</dbReference>
<dbReference type="Gene3D" id="3.40.440.10">
    <property type="entry name" value="Adenylosuccinate Synthetase, subunit A, domain 1"/>
    <property type="match status" value="1"/>
</dbReference>
<evidence type="ECO:0000256" key="8">
    <source>
        <dbReference type="HAMAP-Rule" id="MF_00011"/>
    </source>
</evidence>
<protein>
    <recommendedName>
        <fullName evidence="8 10">Adenylosuccinate synthetase</fullName>
        <shortName evidence="8">AMPSase</shortName>
        <shortName evidence="8">AdSS</shortName>
        <ecNumber evidence="8 10">6.3.4.4</ecNumber>
    </recommendedName>
    <alternativeName>
        <fullName evidence="8">IMP--aspartate ligase</fullName>
    </alternativeName>
</protein>
<feature type="active site" description="Proton acceptor" evidence="8">
    <location>
        <position position="14"/>
    </location>
</feature>
<dbReference type="InterPro" id="IPR027417">
    <property type="entry name" value="P-loop_NTPase"/>
</dbReference>
<dbReference type="AlphaFoldDB" id="A0AAP2GRQ4"/>
<keyword evidence="4 8" id="KW-0547">Nucleotide-binding</keyword>